<feature type="chain" id="PRO_5026888095" evidence="1">
    <location>
        <begin position="24"/>
        <end position="468"/>
    </location>
</feature>
<dbReference type="InterPro" id="IPR010752">
    <property type="entry name" value="DUF1329"/>
</dbReference>
<dbReference type="Proteomes" id="UP000472676">
    <property type="component" value="Unassembled WGS sequence"/>
</dbReference>
<keyword evidence="3" id="KW-1185">Reference proteome</keyword>
<protein>
    <submittedName>
        <fullName evidence="2">DUF1329 domain-containing protein</fullName>
    </submittedName>
</protein>
<feature type="signal peptide" evidence="1">
    <location>
        <begin position="1"/>
        <end position="23"/>
    </location>
</feature>
<accession>A0A6M2BM86</accession>
<organism evidence="2 3">
    <name type="scientific">Solimonas terrae</name>
    <dbReference type="NCBI Taxonomy" id="1396819"/>
    <lineage>
        <taxon>Bacteria</taxon>
        <taxon>Pseudomonadati</taxon>
        <taxon>Pseudomonadota</taxon>
        <taxon>Gammaproteobacteria</taxon>
        <taxon>Nevskiales</taxon>
        <taxon>Nevskiaceae</taxon>
        <taxon>Solimonas</taxon>
    </lineage>
</organism>
<evidence type="ECO:0000313" key="2">
    <source>
        <dbReference type="EMBL" id="NGY03792.1"/>
    </source>
</evidence>
<evidence type="ECO:0000256" key="1">
    <source>
        <dbReference type="SAM" id="SignalP"/>
    </source>
</evidence>
<gene>
    <name evidence="2" type="ORF">G7Y85_03375</name>
</gene>
<name>A0A6M2BM86_9GAMM</name>
<dbReference type="CDD" id="cd16329">
    <property type="entry name" value="LolA_like"/>
    <property type="match status" value="1"/>
</dbReference>
<sequence>MHYKLRGVLALVALLASVPPASATATAAEAARLGHELTPAGAEAAGNAAGTIPAWDGVKRFRPEQLKLTYEQLEDLRDHKPASLAALLAPDRIVDKPLFVITRDNVAQYAAQLTAGHRALFARDADYQMRVYPSVRAAFLPDAVNAATRDNATAARLDGTDKPSGARLGVPFPIPKSGAEVIWNHKLRFRGAAVRRFNNEVIVAQDGSYQLARIIEDVKFKYGNPKEPSPLSEGMILYYLQEVLAPRRIAGQLLLVHETVDQADGGRSAWLFSPGLGRTRRAPDVGYDNPKTSADGLMFNDQTDMFNGALDRYNWKLLGKREMYIPYNSSRIVLPDATYDRVIRKGHLNPEFARYELHRVWVVEATLKPGLRHAFSKRVFYVDEDSWSIAAVDCYDGRGQLWRFQEAHLTTFPFVPTTTGSPEVHYDLQSGRYFVTGSFAGDAYPDFGLDFEDSYFRPQTLASRKLRK</sequence>
<proteinExistence type="predicted"/>
<reference evidence="2 3" key="1">
    <citation type="journal article" date="2014" name="Int. J. Syst. Evol. Microbiol.">
        <title>Solimonas terrae sp. nov., isolated from soil.</title>
        <authorList>
            <person name="Kim S.J."/>
            <person name="Moon J.Y."/>
            <person name="Weon H.Y."/>
            <person name="Ahn J.H."/>
            <person name="Chen W.M."/>
            <person name="Kwon S.W."/>
        </authorList>
    </citation>
    <scope>NUCLEOTIDE SEQUENCE [LARGE SCALE GENOMIC DNA]</scope>
    <source>
        <strain evidence="2 3">KIS83-12</strain>
    </source>
</reference>
<comment type="caution">
    <text evidence="2">The sequence shown here is derived from an EMBL/GenBank/DDBJ whole genome shotgun (WGS) entry which is preliminary data.</text>
</comment>
<dbReference type="EMBL" id="JAAMOW010000001">
    <property type="protein sequence ID" value="NGY03792.1"/>
    <property type="molecule type" value="Genomic_DNA"/>
</dbReference>
<dbReference type="AlphaFoldDB" id="A0A6M2BM86"/>
<dbReference type="Pfam" id="PF07044">
    <property type="entry name" value="DUF1329"/>
    <property type="match status" value="1"/>
</dbReference>
<keyword evidence="1" id="KW-0732">Signal</keyword>
<dbReference type="Gene3D" id="2.50.20.10">
    <property type="entry name" value="Lipoprotein localisation LolA/LolB/LppX"/>
    <property type="match status" value="1"/>
</dbReference>
<evidence type="ECO:0000313" key="3">
    <source>
        <dbReference type="Proteomes" id="UP000472676"/>
    </source>
</evidence>
<dbReference type="RefSeq" id="WP_166251618.1">
    <property type="nucleotide sequence ID" value="NZ_JAAMOW010000001.1"/>
</dbReference>